<evidence type="ECO:0000256" key="3">
    <source>
        <dbReference type="ARBA" id="ARBA00022741"/>
    </source>
</evidence>
<feature type="domain" description="Four-carbon acid sugar kinase nucleotide binding" evidence="14">
    <location>
        <begin position="264"/>
        <end position="421"/>
    </location>
</feature>
<keyword evidence="2" id="KW-0808">Transferase</keyword>
<dbReference type="SUPFAM" id="SSF142764">
    <property type="entry name" value="YgbK-like"/>
    <property type="match status" value="1"/>
</dbReference>
<dbReference type="NCBIfam" id="NF043035">
    <property type="entry name" value="OxoTetrKin"/>
    <property type="match status" value="1"/>
</dbReference>
<keyword evidence="3" id="KW-0547">Nucleotide-binding</keyword>
<dbReference type="AlphaFoldDB" id="A0A919CN50"/>
<evidence type="ECO:0000259" key="14">
    <source>
        <dbReference type="Pfam" id="PF17042"/>
    </source>
</evidence>
<dbReference type="Proteomes" id="UP000630353">
    <property type="component" value="Unassembled WGS sequence"/>
</dbReference>
<evidence type="ECO:0000256" key="4">
    <source>
        <dbReference type="ARBA" id="ARBA00022777"/>
    </source>
</evidence>
<evidence type="ECO:0000256" key="11">
    <source>
        <dbReference type="ARBA" id="ARBA00039461"/>
    </source>
</evidence>
<keyword evidence="6" id="KW-0119">Carbohydrate metabolism</keyword>
<comment type="caution">
    <text evidence="15">The sequence shown here is derived from an EMBL/GenBank/DDBJ whole genome shotgun (WGS) entry which is preliminary data.</text>
</comment>
<protein>
    <recommendedName>
        <fullName evidence="11">3-oxo-tetronate kinase</fullName>
        <ecNumber evidence="10">2.7.1.217</ecNumber>
    </recommendedName>
    <alternativeName>
        <fullName evidence="12">3-dehydrotetronate 4-kinase</fullName>
    </alternativeName>
</protein>
<evidence type="ECO:0000313" key="16">
    <source>
        <dbReference type="Proteomes" id="UP000630353"/>
    </source>
</evidence>
<evidence type="ECO:0000256" key="10">
    <source>
        <dbReference type="ARBA" id="ARBA00039095"/>
    </source>
</evidence>
<dbReference type="EMBL" id="BMZS01000002">
    <property type="protein sequence ID" value="GHD43131.1"/>
    <property type="molecule type" value="Genomic_DNA"/>
</dbReference>
<evidence type="ECO:0000313" key="15">
    <source>
        <dbReference type="EMBL" id="GHD43131.1"/>
    </source>
</evidence>
<comment type="catalytic activity">
    <reaction evidence="7">
        <text>3-dehydro-L-erythronate + ATP = 3-dehydro-4-O-phospho-L-erythronate + ADP + H(+)</text>
        <dbReference type="Rhea" id="RHEA:52552"/>
        <dbReference type="ChEBI" id="CHEBI:15378"/>
        <dbReference type="ChEBI" id="CHEBI:30616"/>
        <dbReference type="ChEBI" id="CHEBI:136592"/>
        <dbReference type="ChEBI" id="CHEBI:136670"/>
        <dbReference type="ChEBI" id="CHEBI:456216"/>
        <dbReference type="EC" id="2.7.1.217"/>
    </reaction>
</comment>
<dbReference type="InterPro" id="IPR037051">
    <property type="entry name" value="4-carb_acid_sugar_kinase_N_sf"/>
</dbReference>
<accession>A0A919CN50</accession>
<evidence type="ECO:0000256" key="9">
    <source>
        <dbReference type="ARBA" id="ARBA00037335"/>
    </source>
</evidence>
<evidence type="ECO:0000256" key="8">
    <source>
        <dbReference type="ARBA" id="ARBA00036346"/>
    </source>
</evidence>
<dbReference type="Pfam" id="PF17042">
    <property type="entry name" value="NBD_C"/>
    <property type="match status" value="1"/>
</dbReference>
<sequence length="429" mass="43980">MPPILGCVADDFTGATDLANMLVRGGLRTVQLIGVPPSGGTGPDAAVPDVDAVVVALKSRTTPAADAVRESVAALDWLKAAGCRRFFFKYCSTFDSTDDGNIGPVADALLDRLGAHFTIACPAFPETGRTIFKGHLFVGDVLLSDSSMRHHPLTPMTDSNLVAVLGRQTPRKVGLVQYRDVAAGAEAVLARIDALIEEGCGHAVVDAVSDEQLHVIGEAVADLALVTGGSGVAIGLPDAYRRRGLVGTSGEGAATVPAIAGKAAVLAGSCSAATLGQIAEWQKTRPSYNIDPLRLADGEDVAAEALAFVRERLADGPVLVYASAPPETVKAVQARLGRAEAGEIVERAMARIAKALVDQDGVRRLVVAGGETSGAVVSALGVTGLRIGAQIDPGVPGTVTLDDPAIALALKSGNFGGPDFFAKALAQMP</sequence>
<dbReference type="InterPro" id="IPR050007">
    <property type="entry name" value="OtnK"/>
</dbReference>
<dbReference type="Gene3D" id="3.40.50.10840">
    <property type="entry name" value="Putative sugar-binding, N-terminal domain"/>
    <property type="match status" value="1"/>
</dbReference>
<evidence type="ECO:0000256" key="2">
    <source>
        <dbReference type="ARBA" id="ARBA00022679"/>
    </source>
</evidence>
<dbReference type="RefSeq" id="WP_189987724.1">
    <property type="nucleotide sequence ID" value="NZ_BMZS01000002.1"/>
</dbReference>
<dbReference type="InterPro" id="IPR010737">
    <property type="entry name" value="4-carb_acid_sugar_kinase_N"/>
</dbReference>
<evidence type="ECO:0000256" key="12">
    <source>
        <dbReference type="ARBA" id="ARBA00041377"/>
    </source>
</evidence>
<evidence type="ECO:0000256" key="1">
    <source>
        <dbReference type="ARBA" id="ARBA00005715"/>
    </source>
</evidence>
<dbReference type="EC" id="2.7.1.217" evidence="10"/>
<dbReference type="InterPro" id="IPR031475">
    <property type="entry name" value="NBD_C"/>
</dbReference>
<dbReference type="GO" id="GO:0016301">
    <property type="term" value="F:kinase activity"/>
    <property type="evidence" value="ECO:0007669"/>
    <property type="project" value="UniProtKB-KW"/>
</dbReference>
<comment type="function">
    <text evidence="9">Catalyzes the ATP-dependent phosphorylation of 3-oxo-tetronate to 3-oxo-tetronate 4-phosphate.</text>
</comment>
<dbReference type="InterPro" id="IPR042213">
    <property type="entry name" value="NBD_C_sf"/>
</dbReference>
<reference evidence="15" key="1">
    <citation type="journal article" date="2014" name="Int. J. Syst. Evol. Microbiol.">
        <title>Complete genome sequence of Corynebacterium casei LMG S-19264T (=DSM 44701T), isolated from a smear-ripened cheese.</title>
        <authorList>
            <consortium name="US DOE Joint Genome Institute (JGI-PGF)"/>
            <person name="Walter F."/>
            <person name="Albersmeier A."/>
            <person name="Kalinowski J."/>
            <person name="Ruckert C."/>
        </authorList>
    </citation>
    <scope>NUCLEOTIDE SEQUENCE</scope>
    <source>
        <strain evidence="15">KCTC 42651</strain>
    </source>
</reference>
<evidence type="ECO:0000256" key="5">
    <source>
        <dbReference type="ARBA" id="ARBA00022840"/>
    </source>
</evidence>
<keyword evidence="5" id="KW-0067">ATP-binding</keyword>
<evidence type="ECO:0000259" key="13">
    <source>
        <dbReference type="Pfam" id="PF07005"/>
    </source>
</evidence>
<feature type="domain" description="Four-carbon acid sugar kinase N-terminal" evidence="13">
    <location>
        <begin position="5"/>
        <end position="235"/>
    </location>
</feature>
<keyword evidence="16" id="KW-1185">Reference proteome</keyword>
<organism evidence="15 16">
    <name type="scientific">Thalassobaculum fulvum</name>
    <dbReference type="NCBI Taxonomy" id="1633335"/>
    <lineage>
        <taxon>Bacteria</taxon>
        <taxon>Pseudomonadati</taxon>
        <taxon>Pseudomonadota</taxon>
        <taxon>Alphaproteobacteria</taxon>
        <taxon>Rhodospirillales</taxon>
        <taxon>Thalassobaculaceae</taxon>
        <taxon>Thalassobaculum</taxon>
    </lineage>
</organism>
<gene>
    <name evidence="15" type="ORF">GCM10017083_08860</name>
</gene>
<dbReference type="Gene3D" id="3.40.980.20">
    <property type="entry name" value="Four-carbon acid sugar kinase, nucleotide binding domain"/>
    <property type="match status" value="1"/>
</dbReference>
<reference evidence="15" key="2">
    <citation type="submission" date="2020-09" db="EMBL/GenBank/DDBJ databases">
        <authorList>
            <person name="Sun Q."/>
            <person name="Kim S."/>
        </authorList>
    </citation>
    <scope>NUCLEOTIDE SEQUENCE</scope>
    <source>
        <strain evidence="15">KCTC 42651</strain>
    </source>
</reference>
<evidence type="ECO:0000256" key="6">
    <source>
        <dbReference type="ARBA" id="ARBA00023277"/>
    </source>
</evidence>
<comment type="catalytic activity">
    <reaction evidence="8">
        <text>3-dehydro-D-erythronate + ATP = 3-dehydro-4-O-phospho-D-erythronate + ADP + H(+)</text>
        <dbReference type="Rhea" id="RHEA:52556"/>
        <dbReference type="ChEBI" id="CHEBI:15378"/>
        <dbReference type="ChEBI" id="CHEBI:30616"/>
        <dbReference type="ChEBI" id="CHEBI:57958"/>
        <dbReference type="ChEBI" id="CHEBI:136593"/>
        <dbReference type="ChEBI" id="CHEBI:456216"/>
        <dbReference type="EC" id="2.7.1.217"/>
    </reaction>
</comment>
<keyword evidence="4 15" id="KW-0418">Kinase</keyword>
<proteinExistence type="inferred from homology"/>
<dbReference type="GO" id="GO:0005524">
    <property type="term" value="F:ATP binding"/>
    <property type="evidence" value="ECO:0007669"/>
    <property type="project" value="UniProtKB-KW"/>
</dbReference>
<dbReference type="Pfam" id="PF07005">
    <property type="entry name" value="SBD_N"/>
    <property type="match status" value="1"/>
</dbReference>
<name>A0A919CN50_9PROT</name>
<evidence type="ECO:0000256" key="7">
    <source>
        <dbReference type="ARBA" id="ARBA00035898"/>
    </source>
</evidence>
<comment type="similarity">
    <text evidence="1">Belongs to the four-carbon acid sugar kinase family.</text>
</comment>